<accession>A0A2L1VE82</accession>
<dbReference type="RefSeq" id="WP_104918684.1">
    <property type="nucleotide sequence ID" value="NZ_CP014019.1"/>
</dbReference>
<dbReference type="Proteomes" id="UP000237921">
    <property type="component" value="Chromosome"/>
</dbReference>
<reference evidence="2" key="1">
    <citation type="submission" date="2017-12" db="EMBL/GenBank/DDBJ databases">
        <title>FDA dAtabase for Regulatory Grade micrObial Sequences (FDA-ARGOS): Supporting development and validation of Infectious Disease Dx tests.</title>
        <authorList>
            <person name="Hoffmann M."/>
            <person name="Allard M."/>
            <person name="Evans P."/>
            <person name="Brown E."/>
            <person name="Tallon L."/>
            <person name="Sadzewicz L."/>
            <person name="Sengamalay N."/>
            <person name="Ott S."/>
            <person name="Godinez A."/>
            <person name="Nagaraj S."/>
            <person name="Vavikolanu K."/>
            <person name="Aluvathingal J."/>
            <person name="Nadendla S."/>
            <person name="Sichtig H."/>
        </authorList>
    </citation>
    <scope>NUCLEOTIDE SEQUENCE [LARGE SCALE GENOMIC DNA]</scope>
    <source>
        <strain evidence="2">FDAARGOS_129</strain>
    </source>
</reference>
<gene>
    <name evidence="1" type="ORF">AL533_03725</name>
</gene>
<dbReference type="EMBL" id="CP014019">
    <property type="protein sequence ID" value="AVF43560.1"/>
    <property type="molecule type" value="Genomic_DNA"/>
</dbReference>
<protein>
    <submittedName>
        <fullName evidence="1">Winged helix-turn-helix domain-containing protein</fullName>
    </submittedName>
</protein>
<organism evidence="1 2">
    <name type="scientific">Acinetobacter nosocomialis</name>
    <dbReference type="NCBI Taxonomy" id="106654"/>
    <lineage>
        <taxon>Bacteria</taxon>
        <taxon>Pseudomonadati</taxon>
        <taxon>Pseudomonadota</taxon>
        <taxon>Gammaproteobacteria</taxon>
        <taxon>Moraxellales</taxon>
        <taxon>Moraxellaceae</taxon>
        <taxon>Acinetobacter</taxon>
        <taxon>Acinetobacter calcoaceticus/baumannii complex</taxon>
    </lineage>
</organism>
<name>A0A2L1VE82_ACINO</name>
<proteinExistence type="predicted"/>
<dbReference type="AlphaFoldDB" id="A0A2L1VE82"/>
<evidence type="ECO:0000313" key="1">
    <source>
        <dbReference type="EMBL" id="AVF43560.1"/>
    </source>
</evidence>
<evidence type="ECO:0000313" key="2">
    <source>
        <dbReference type="Proteomes" id="UP000237921"/>
    </source>
</evidence>
<sequence length="98" mass="11156">MKHPLDNQTVDWCDEEFKSHIAIFERFAKVIQVVRTTPVATTREVQKKALPDLSLRSVQRYIKGLIDAGYLKRHGEKDSMGTRLYPTEKVNELLGGAA</sequence>